<feature type="signal peptide" evidence="10">
    <location>
        <begin position="1"/>
        <end position="29"/>
    </location>
</feature>
<dbReference type="SUPFAM" id="SSF54534">
    <property type="entry name" value="FKBP-like"/>
    <property type="match status" value="1"/>
</dbReference>
<evidence type="ECO:0000256" key="7">
    <source>
        <dbReference type="ARBA" id="ARBA00031484"/>
    </source>
</evidence>
<keyword evidence="13" id="KW-1185">Reference proteome</keyword>
<proteinExistence type="inferred from homology"/>
<feature type="region of interest" description="Disordered" evidence="9">
    <location>
        <begin position="281"/>
        <end position="300"/>
    </location>
</feature>
<dbReference type="GO" id="GO:0003755">
    <property type="term" value="F:peptidyl-prolyl cis-trans isomerase activity"/>
    <property type="evidence" value="ECO:0007669"/>
    <property type="project" value="UniProtKB-KW"/>
</dbReference>
<evidence type="ECO:0000256" key="5">
    <source>
        <dbReference type="ARBA" id="ARBA00023110"/>
    </source>
</evidence>
<dbReference type="InterPro" id="IPR000297">
    <property type="entry name" value="PPIase_PpiC"/>
</dbReference>
<comment type="similarity">
    <text evidence="2">Belongs to the PpiC/parvulin rotamase family.</text>
</comment>
<name>A0A916RMY2_9HYPH</name>
<sequence>MQSSFRKNLAASIGLALIMGMTSSYPASAQEDKVIATLNGQQITEADMALAEEQLGAQFGRLPEAERRVALLSALIDLKLLANAAVEQKIDESDEFKQQQEFLRNQALHSAFIEKNVIEQITDDEVKARYDEEVKKLTMPEEVHARHILVESEDEAKAIIKQLDDGGNFEEIAKEKSKDGAAANGGDLGYFTKGRMVPEFETAAFAMESGSYSKEPIKTQFGWHVLKVDDKRQQPAPTLEQVSDEVRSVIVREKYVATLKDIRGKADVNIPDAELKASVDKLYQQQTGEAGEAPETPAAQ</sequence>
<dbReference type="Gene3D" id="1.10.8.1040">
    <property type="match status" value="1"/>
</dbReference>
<feature type="compositionally biased region" description="Low complexity" evidence="9">
    <location>
        <begin position="287"/>
        <end position="300"/>
    </location>
</feature>
<evidence type="ECO:0000256" key="3">
    <source>
        <dbReference type="ARBA" id="ARBA00013194"/>
    </source>
</evidence>
<dbReference type="AlphaFoldDB" id="A0A916RMY2"/>
<reference evidence="12" key="1">
    <citation type="journal article" date="2014" name="Int. J. Syst. Evol. Microbiol.">
        <title>Complete genome sequence of Corynebacterium casei LMG S-19264T (=DSM 44701T), isolated from a smear-ripened cheese.</title>
        <authorList>
            <consortium name="US DOE Joint Genome Institute (JGI-PGF)"/>
            <person name="Walter F."/>
            <person name="Albersmeier A."/>
            <person name="Kalinowski J."/>
            <person name="Ruckert C."/>
        </authorList>
    </citation>
    <scope>NUCLEOTIDE SEQUENCE</scope>
    <source>
        <strain evidence="12">CGMCC 1.15320</strain>
    </source>
</reference>
<dbReference type="InterPro" id="IPR050245">
    <property type="entry name" value="PrsA_foldase"/>
</dbReference>
<evidence type="ECO:0000313" key="12">
    <source>
        <dbReference type="EMBL" id="GGA62487.1"/>
    </source>
</evidence>
<evidence type="ECO:0000256" key="1">
    <source>
        <dbReference type="ARBA" id="ARBA00000971"/>
    </source>
</evidence>
<keyword evidence="10" id="KW-0732">Signal</keyword>
<dbReference type="PROSITE" id="PS50198">
    <property type="entry name" value="PPIC_PPIASE_2"/>
    <property type="match status" value="1"/>
</dbReference>
<dbReference type="EC" id="5.2.1.8" evidence="3"/>
<evidence type="ECO:0000256" key="6">
    <source>
        <dbReference type="ARBA" id="ARBA00030642"/>
    </source>
</evidence>
<organism evidence="12 13">
    <name type="scientific">Nitratireductor aestuarii</name>
    <dbReference type="NCBI Taxonomy" id="1735103"/>
    <lineage>
        <taxon>Bacteria</taxon>
        <taxon>Pseudomonadati</taxon>
        <taxon>Pseudomonadota</taxon>
        <taxon>Alphaproteobacteria</taxon>
        <taxon>Hyphomicrobiales</taxon>
        <taxon>Phyllobacteriaceae</taxon>
        <taxon>Nitratireductor</taxon>
    </lineage>
</organism>
<dbReference type="PANTHER" id="PTHR47245">
    <property type="entry name" value="PEPTIDYLPROLYL ISOMERASE"/>
    <property type="match status" value="1"/>
</dbReference>
<evidence type="ECO:0000256" key="4">
    <source>
        <dbReference type="ARBA" id="ARBA00018370"/>
    </source>
</evidence>
<evidence type="ECO:0000259" key="11">
    <source>
        <dbReference type="PROSITE" id="PS50198"/>
    </source>
</evidence>
<evidence type="ECO:0000313" key="13">
    <source>
        <dbReference type="Proteomes" id="UP000636264"/>
    </source>
</evidence>
<keyword evidence="5 8" id="KW-0697">Rotamase</keyword>
<protein>
    <recommendedName>
        <fullName evidence="4">Parvulin-like PPIase</fullName>
        <ecNumber evidence="3">5.2.1.8</ecNumber>
    </recommendedName>
    <alternativeName>
        <fullName evidence="6">Peptidyl-prolyl cis-trans isomerase plp</fullName>
    </alternativeName>
    <alternativeName>
        <fullName evidence="7">Rotamase plp</fullName>
    </alternativeName>
</protein>
<comment type="catalytic activity">
    <reaction evidence="1">
        <text>[protein]-peptidylproline (omega=180) = [protein]-peptidylproline (omega=0)</text>
        <dbReference type="Rhea" id="RHEA:16237"/>
        <dbReference type="Rhea" id="RHEA-COMP:10747"/>
        <dbReference type="Rhea" id="RHEA-COMP:10748"/>
        <dbReference type="ChEBI" id="CHEBI:83833"/>
        <dbReference type="ChEBI" id="CHEBI:83834"/>
        <dbReference type="EC" id="5.2.1.8"/>
    </reaction>
</comment>
<keyword evidence="8 12" id="KW-0413">Isomerase</keyword>
<dbReference type="Gene3D" id="3.10.50.40">
    <property type="match status" value="1"/>
</dbReference>
<dbReference type="Proteomes" id="UP000636264">
    <property type="component" value="Unassembled WGS sequence"/>
</dbReference>
<reference evidence="12" key="2">
    <citation type="submission" date="2020-09" db="EMBL/GenBank/DDBJ databases">
        <authorList>
            <person name="Sun Q."/>
            <person name="Zhou Y."/>
        </authorList>
    </citation>
    <scope>NUCLEOTIDE SEQUENCE</scope>
    <source>
        <strain evidence="12">CGMCC 1.15320</strain>
    </source>
</reference>
<evidence type="ECO:0000256" key="9">
    <source>
        <dbReference type="SAM" id="MobiDB-lite"/>
    </source>
</evidence>
<dbReference type="InterPro" id="IPR046357">
    <property type="entry name" value="PPIase_dom_sf"/>
</dbReference>
<feature type="chain" id="PRO_5037113486" description="Parvulin-like PPIase" evidence="10">
    <location>
        <begin position="30"/>
        <end position="300"/>
    </location>
</feature>
<comment type="caution">
    <text evidence="12">The sequence shown here is derived from an EMBL/GenBank/DDBJ whole genome shotgun (WGS) entry which is preliminary data.</text>
</comment>
<evidence type="ECO:0000256" key="2">
    <source>
        <dbReference type="ARBA" id="ARBA00007656"/>
    </source>
</evidence>
<feature type="domain" description="PpiC" evidence="11">
    <location>
        <begin position="140"/>
        <end position="230"/>
    </location>
</feature>
<evidence type="ECO:0000256" key="8">
    <source>
        <dbReference type="PROSITE-ProRule" id="PRU00278"/>
    </source>
</evidence>
<dbReference type="RefSeq" id="WP_188720364.1">
    <property type="nucleotide sequence ID" value="NZ_BMIF01000003.1"/>
</dbReference>
<evidence type="ECO:0000256" key="10">
    <source>
        <dbReference type="SAM" id="SignalP"/>
    </source>
</evidence>
<dbReference type="Pfam" id="PF13616">
    <property type="entry name" value="Rotamase_3"/>
    <property type="match status" value="1"/>
</dbReference>
<dbReference type="EMBL" id="BMIF01000003">
    <property type="protein sequence ID" value="GGA62487.1"/>
    <property type="molecule type" value="Genomic_DNA"/>
</dbReference>
<accession>A0A916RMY2</accession>
<gene>
    <name evidence="12" type="ORF">GCM10011385_15320</name>
</gene>
<dbReference type="PANTHER" id="PTHR47245:SF2">
    <property type="entry name" value="PEPTIDYL-PROLYL CIS-TRANS ISOMERASE HP_0175-RELATED"/>
    <property type="match status" value="1"/>
</dbReference>